<dbReference type="AlphaFoldDB" id="A0A674NCB7"/>
<proteinExistence type="inferred from homology"/>
<dbReference type="InParanoid" id="A0A674NCB7"/>
<dbReference type="InterPro" id="IPR047297">
    <property type="entry name" value="FXYD_motif"/>
</dbReference>
<keyword evidence="11" id="KW-1185">Reference proteome</keyword>
<dbReference type="PANTHER" id="PTHR14132:SF15">
    <property type="entry name" value="FXYD DOMAIN-CONTAINING ION TRANSPORT REGULATOR 6-RELATED"/>
    <property type="match status" value="1"/>
</dbReference>
<dbReference type="GO" id="GO:0043269">
    <property type="term" value="P:regulation of monoatomic ion transport"/>
    <property type="evidence" value="ECO:0007669"/>
    <property type="project" value="InterPro"/>
</dbReference>
<keyword evidence="5" id="KW-0732">Signal</keyword>
<evidence type="ECO:0000256" key="7">
    <source>
        <dbReference type="ARBA" id="ARBA00023065"/>
    </source>
</evidence>
<keyword evidence="6 9" id="KW-1133">Transmembrane helix</keyword>
<comment type="similarity">
    <text evidence="2 9">Belongs to the FXYD family.</text>
</comment>
<dbReference type="GeneTree" id="ENSGT00940000153062"/>
<evidence type="ECO:0000256" key="6">
    <source>
        <dbReference type="ARBA" id="ARBA00022989"/>
    </source>
</evidence>
<dbReference type="InterPro" id="IPR000272">
    <property type="entry name" value="Ion-transport_regulator_FXYD"/>
</dbReference>
<keyword evidence="8 9" id="KW-0472">Membrane</keyword>
<dbReference type="Pfam" id="PF02038">
    <property type="entry name" value="ATP1G1_PLM_MAT8"/>
    <property type="match status" value="1"/>
</dbReference>
<reference evidence="10" key="2">
    <citation type="submission" date="2025-08" db="UniProtKB">
        <authorList>
            <consortium name="Ensembl"/>
        </authorList>
    </citation>
    <scope>IDENTIFICATION</scope>
</reference>
<sequence length="162" mass="18332">MLIDHYIWNKNCVKLLDLFSYLFFCGWIFKARTVAMETIFLFLSSVLMVCVAAVADKSDPPDGEEKETNPFVYDYETLRIGGLGFAVVLFTLGILLILSRRCSCSIKQKPRAPADEEKEEENMIVPMGETQPLTCSRFALLACFWSSCAPVLYEWHSSKGGH</sequence>
<evidence type="ECO:0000256" key="3">
    <source>
        <dbReference type="ARBA" id="ARBA00022448"/>
    </source>
</evidence>
<dbReference type="Proteomes" id="UP000005226">
    <property type="component" value="Chromosome 11"/>
</dbReference>
<keyword evidence="4 9" id="KW-0812">Transmembrane</keyword>
<comment type="caution">
    <text evidence="9">Lacks conserved residue(s) required for the propagation of feature annotation.</text>
</comment>
<feature type="transmembrane region" description="Helical" evidence="9">
    <location>
        <begin position="77"/>
        <end position="98"/>
    </location>
</feature>
<evidence type="ECO:0000256" key="5">
    <source>
        <dbReference type="ARBA" id="ARBA00022729"/>
    </source>
</evidence>
<comment type="subcellular location">
    <subcellularLocation>
        <location evidence="1">Membrane</location>
        <topology evidence="1">Single-pass type I membrane protein</topology>
    </subcellularLocation>
</comment>
<evidence type="ECO:0000256" key="1">
    <source>
        <dbReference type="ARBA" id="ARBA00004479"/>
    </source>
</evidence>
<evidence type="ECO:0000313" key="11">
    <source>
        <dbReference type="Proteomes" id="UP000005226"/>
    </source>
</evidence>
<evidence type="ECO:0000313" key="10">
    <source>
        <dbReference type="Ensembl" id="ENSTRUP00000070845.1"/>
    </source>
</evidence>
<dbReference type="Gene3D" id="1.20.5.780">
    <property type="entry name" value="Single helix bin"/>
    <property type="match status" value="1"/>
</dbReference>
<gene>
    <name evidence="10" type="primary">fxyd6</name>
</gene>
<organism evidence="10 11">
    <name type="scientific">Takifugu rubripes</name>
    <name type="common">Japanese pufferfish</name>
    <name type="synonym">Fugu rubripes</name>
    <dbReference type="NCBI Taxonomy" id="31033"/>
    <lineage>
        <taxon>Eukaryota</taxon>
        <taxon>Metazoa</taxon>
        <taxon>Chordata</taxon>
        <taxon>Craniata</taxon>
        <taxon>Vertebrata</taxon>
        <taxon>Euteleostomi</taxon>
        <taxon>Actinopterygii</taxon>
        <taxon>Neopterygii</taxon>
        <taxon>Teleostei</taxon>
        <taxon>Neoteleostei</taxon>
        <taxon>Acanthomorphata</taxon>
        <taxon>Eupercaria</taxon>
        <taxon>Tetraodontiformes</taxon>
        <taxon>Tetradontoidea</taxon>
        <taxon>Tetraodontidae</taxon>
        <taxon>Takifugu</taxon>
    </lineage>
</organism>
<dbReference type="PROSITE" id="PS01310">
    <property type="entry name" value="FXYD"/>
    <property type="match status" value="1"/>
</dbReference>
<accession>A0A674NCB7</accession>
<dbReference type="PANTHER" id="PTHR14132">
    <property type="entry name" value="SODIUM/POTASSIUM-TRANSPORTING ATPASE SUBUNIT GAMMA"/>
    <property type="match status" value="1"/>
</dbReference>
<evidence type="ECO:0000256" key="8">
    <source>
        <dbReference type="ARBA" id="ARBA00023136"/>
    </source>
</evidence>
<keyword evidence="7 9" id="KW-0406">Ion transport</keyword>
<reference evidence="10" key="3">
    <citation type="submission" date="2025-09" db="UniProtKB">
        <authorList>
            <consortium name="Ensembl"/>
        </authorList>
    </citation>
    <scope>IDENTIFICATION</scope>
</reference>
<dbReference type="GO" id="GO:0016020">
    <property type="term" value="C:membrane"/>
    <property type="evidence" value="ECO:0007669"/>
    <property type="project" value="UniProtKB-SubCell"/>
</dbReference>
<dbReference type="Ensembl" id="ENSTRUT00000090683.1">
    <property type="protein sequence ID" value="ENSTRUP00000070845.1"/>
    <property type="gene ID" value="ENSTRUG00000013289.3"/>
</dbReference>
<feature type="transmembrane region" description="Helical" evidence="9">
    <location>
        <begin position="35"/>
        <end position="56"/>
    </location>
</feature>
<dbReference type="GO" id="GO:0017080">
    <property type="term" value="F:sodium channel regulator activity"/>
    <property type="evidence" value="ECO:0007669"/>
    <property type="project" value="TreeGrafter"/>
</dbReference>
<name>A0A674NCB7_TAKRU</name>
<evidence type="ECO:0000256" key="2">
    <source>
        <dbReference type="ARBA" id="ARBA00005948"/>
    </source>
</evidence>
<dbReference type="OMA" id="YEWHSSK"/>
<evidence type="ECO:0000256" key="4">
    <source>
        <dbReference type="ARBA" id="ARBA00022692"/>
    </source>
</evidence>
<dbReference type="CDD" id="cd20324">
    <property type="entry name" value="FXYD6"/>
    <property type="match status" value="1"/>
</dbReference>
<dbReference type="GO" id="GO:0006811">
    <property type="term" value="P:monoatomic ion transport"/>
    <property type="evidence" value="ECO:0007669"/>
    <property type="project" value="UniProtKB-KW"/>
</dbReference>
<reference evidence="10 11" key="1">
    <citation type="journal article" date="2011" name="Genome Biol. Evol.">
        <title>Integration of the genetic map and genome assembly of fugu facilitates insights into distinct features of genome evolution in teleosts and mammals.</title>
        <authorList>
            <person name="Kai W."/>
            <person name="Kikuchi K."/>
            <person name="Tohari S."/>
            <person name="Chew A.K."/>
            <person name="Tay A."/>
            <person name="Fujiwara A."/>
            <person name="Hosoya S."/>
            <person name="Suetake H."/>
            <person name="Naruse K."/>
            <person name="Brenner S."/>
            <person name="Suzuki Y."/>
            <person name="Venkatesh B."/>
        </authorList>
    </citation>
    <scope>NUCLEOTIDE SEQUENCE [LARGE SCALE GENOMIC DNA]</scope>
</reference>
<evidence type="ECO:0000256" key="9">
    <source>
        <dbReference type="RuleBase" id="RU364131"/>
    </source>
</evidence>
<keyword evidence="3 9" id="KW-0813">Transport</keyword>
<protein>
    <recommendedName>
        <fullName evidence="9">FXYD domain-containing ion transport regulator</fullName>
    </recommendedName>
</protein>